<accession>A0ABD3NGV1</accession>
<dbReference type="InterPro" id="IPR052462">
    <property type="entry name" value="SLIRP/GR-RBP-like"/>
</dbReference>
<dbReference type="Gene3D" id="3.30.70.330">
    <property type="match status" value="3"/>
</dbReference>
<feature type="domain" description="RRM" evidence="5">
    <location>
        <begin position="84"/>
        <end position="162"/>
    </location>
</feature>
<evidence type="ECO:0000256" key="3">
    <source>
        <dbReference type="SAM" id="MobiDB-lite"/>
    </source>
</evidence>
<feature type="compositionally biased region" description="Basic and acidic residues" evidence="3">
    <location>
        <begin position="161"/>
        <end position="177"/>
    </location>
</feature>
<feature type="domain" description="RRM" evidence="5">
    <location>
        <begin position="269"/>
        <end position="346"/>
    </location>
</feature>
<proteinExistence type="predicted"/>
<keyword evidence="4" id="KW-0732">Signal</keyword>
<keyword evidence="1 2" id="KW-0694">RNA-binding</keyword>
<evidence type="ECO:0000259" key="5">
    <source>
        <dbReference type="PROSITE" id="PS50102"/>
    </source>
</evidence>
<dbReference type="AlphaFoldDB" id="A0ABD3NGV1"/>
<dbReference type="Proteomes" id="UP001530400">
    <property type="component" value="Unassembled WGS sequence"/>
</dbReference>
<dbReference type="Pfam" id="PF00076">
    <property type="entry name" value="RRM_1"/>
    <property type="match status" value="3"/>
</dbReference>
<dbReference type="GO" id="GO:0003723">
    <property type="term" value="F:RNA binding"/>
    <property type="evidence" value="ECO:0007669"/>
    <property type="project" value="UniProtKB-UniRule"/>
</dbReference>
<dbReference type="SUPFAM" id="SSF54928">
    <property type="entry name" value="RNA-binding domain, RBD"/>
    <property type="match status" value="3"/>
</dbReference>
<evidence type="ECO:0000256" key="2">
    <source>
        <dbReference type="PROSITE-ProRule" id="PRU00176"/>
    </source>
</evidence>
<feature type="chain" id="PRO_5044859884" description="RRM domain-containing protein" evidence="4">
    <location>
        <begin position="20"/>
        <end position="378"/>
    </location>
</feature>
<protein>
    <recommendedName>
        <fullName evidence="5">RRM domain-containing protein</fullName>
    </recommendedName>
</protein>
<name>A0ABD3NGV1_9STRA</name>
<dbReference type="InterPro" id="IPR035979">
    <property type="entry name" value="RBD_domain_sf"/>
</dbReference>
<evidence type="ECO:0000256" key="1">
    <source>
        <dbReference type="ARBA" id="ARBA00022884"/>
    </source>
</evidence>
<evidence type="ECO:0000313" key="7">
    <source>
        <dbReference type="Proteomes" id="UP001530400"/>
    </source>
</evidence>
<evidence type="ECO:0000313" key="6">
    <source>
        <dbReference type="EMBL" id="KAL3774236.1"/>
    </source>
</evidence>
<dbReference type="SMART" id="SM00360">
    <property type="entry name" value="RRM"/>
    <property type="match status" value="3"/>
</dbReference>
<dbReference type="EMBL" id="JALLPJ020001203">
    <property type="protein sequence ID" value="KAL3774236.1"/>
    <property type="molecule type" value="Genomic_DNA"/>
</dbReference>
<feature type="region of interest" description="Disordered" evidence="3">
    <location>
        <begin position="343"/>
        <end position="378"/>
    </location>
</feature>
<feature type="domain" description="RRM" evidence="5">
    <location>
        <begin position="182"/>
        <end position="258"/>
    </location>
</feature>
<evidence type="ECO:0000256" key="4">
    <source>
        <dbReference type="SAM" id="SignalP"/>
    </source>
</evidence>
<dbReference type="InterPro" id="IPR012677">
    <property type="entry name" value="Nucleotide-bd_a/b_plait_sf"/>
</dbReference>
<keyword evidence="7" id="KW-1185">Reference proteome</keyword>
<dbReference type="InterPro" id="IPR000504">
    <property type="entry name" value="RRM_dom"/>
</dbReference>
<dbReference type="PANTHER" id="PTHR48027">
    <property type="entry name" value="HETEROGENEOUS NUCLEAR RIBONUCLEOPROTEIN 87F-RELATED"/>
    <property type="match status" value="1"/>
</dbReference>
<organism evidence="6 7">
    <name type="scientific">Cyclotella atomus</name>
    <dbReference type="NCBI Taxonomy" id="382360"/>
    <lineage>
        <taxon>Eukaryota</taxon>
        <taxon>Sar</taxon>
        <taxon>Stramenopiles</taxon>
        <taxon>Ochrophyta</taxon>
        <taxon>Bacillariophyta</taxon>
        <taxon>Coscinodiscophyceae</taxon>
        <taxon>Thalassiosirophycidae</taxon>
        <taxon>Stephanodiscales</taxon>
        <taxon>Stephanodiscaceae</taxon>
        <taxon>Cyclotella</taxon>
    </lineage>
</organism>
<sequence>MNLDRAFLLFLASVGAVSGFAPGISTPRLMAANTAQLKTRVASSLLSEATDTTESAGEAVVVAADESAGEDAAAEEPAAPEYDTSIYIGNLSFESTEDELRSAFAAHGEIKKITLPTDKFTGRPRGFAFVQMANADATAAAISALNESDFNGRTIYVSESLPKDQVQKRKPERKAPRGDQGTKIYVGNLNFETSAETVENAFKEYGNVIECFMPVDFDGNPRGFAFVSMEEEEALKAIEGMNQKELDGRTITVNKSLPRGQKSEKKTQTKLYVGNLSWGTEEGALRELFEEYGTVVDCYIPVDRETGQHRGFAFVTMEPDDALRAADETDGYELDGRILRVNEAQPKGGFNRQSNNEGYDGGDAYDEQSDESWGNDAY</sequence>
<reference evidence="6 7" key="1">
    <citation type="submission" date="2024-10" db="EMBL/GenBank/DDBJ databases">
        <title>Updated reference genomes for cyclostephanoid diatoms.</title>
        <authorList>
            <person name="Roberts W.R."/>
            <person name="Alverson A.J."/>
        </authorList>
    </citation>
    <scope>NUCLEOTIDE SEQUENCE [LARGE SCALE GENOMIC DNA]</scope>
    <source>
        <strain evidence="6 7">AJA010-31</strain>
    </source>
</reference>
<dbReference type="FunFam" id="3.30.70.330:FF:001150">
    <property type="entry name" value="RNP-1 like RNA-binding protein"/>
    <property type="match status" value="1"/>
</dbReference>
<feature type="signal peptide" evidence="4">
    <location>
        <begin position="1"/>
        <end position="19"/>
    </location>
</feature>
<comment type="caution">
    <text evidence="6">The sequence shown here is derived from an EMBL/GenBank/DDBJ whole genome shotgun (WGS) entry which is preliminary data.</text>
</comment>
<dbReference type="CDD" id="cd00590">
    <property type="entry name" value="RRM_SF"/>
    <property type="match status" value="1"/>
</dbReference>
<feature type="region of interest" description="Disordered" evidence="3">
    <location>
        <begin position="161"/>
        <end position="181"/>
    </location>
</feature>
<dbReference type="PROSITE" id="PS50102">
    <property type="entry name" value="RRM"/>
    <property type="match status" value="3"/>
</dbReference>
<gene>
    <name evidence="6" type="ORF">ACHAWO_012670</name>
</gene>